<organism evidence="2 3">
    <name type="scientific">Coptotermes formosanus</name>
    <name type="common">Formosan subterranean termite</name>
    <dbReference type="NCBI Taxonomy" id="36987"/>
    <lineage>
        <taxon>Eukaryota</taxon>
        <taxon>Metazoa</taxon>
        <taxon>Ecdysozoa</taxon>
        <taxon>Arthropoda</taxon>
        <taxon>Hexapoda</taxon>
        <taxon>Insecta</taxon>
        <taxon>Pterygota</taxon>
        <taxon>Neoptera</taxon>
        <taxon>Polyneoptera</taxon>
        <taxon>Dictyoptera</taxon>
        <taxon>Blattodea</taxon>
        <taxon>Blattoidea</taxon>
        <taxon>Termitoidae</taxon>
        <taxon>Rhinotermitidae</taxon>
        <taxon>Coptotermes</taxon>
    </lineage>
</organism>
<keyword evidence="3" id="KW-1185">Reference proteome</keyword>
<dbReference type="PANTHER" id="PTHR46830:SF1">
    <property type="entry name" value="ALPHA-1,4-N-ACETYLGLUCOSAMINYLTRANSFERASE"/>
    <property type="match status" value="1"/>
</dbReference>
<dbReference type="InterPro" id="IPR007577">
    <property type="entry name" value="GlycoTrfase_DXD_sugar-bd_CS"/>
</dbReference>
<comment type="caution">
    <text evidence="2">The sequence shown here is derived from an EMBL/GenBank/DDBJ whole genome shotgun (WGS) entry which is preliminary data.</text>
</comment>
<gene>
    <name evidence="2" type="ORF">Cfor_09235</name>
</gene>
<name>A0A6L2Q777_COPFO</name>
<evidence type="ECO:0000313" key="2">
    <source>
        <dbReference type="EMBL" id="GFG38645.1"/>
    </source>
</evidence>
<dbReference type="Proteomes" id="UP000502823">
    <property type="component" value="Unassembled WGS sequence"/>
</dbReference>
<dbReference type="PANTHER" id="PTHR46830">
    <property type="entry name" value="TRANSFERASE, PUTATIVE-RELATED"/>
    <property type="match status" value="1"/>
</dbReference>
<keyword evidence="1" id="KW-0812">Transmembrane</keyword>
<keyword evidence="1" id="KW-0472">Membrane</keyword>
<dbReference type="InParanoid" id="A0A6L2Q777"/>
<dbReference type="Gene3D" id="3.90.550.20">
    <property type="match status" value="1"/>
</dbReference>
<sequence>MLLTLPTQRRYLACAAAAIFAFVLIVVCLLRQPSPAKKVFLPYDPQLFSIIEGSTFEGFNNDTGTLNGSNIVPNYVHFVFFENSYITYVTAVCVLAAFKNQRPQKIFFHTNVKEFTGPHWIKIRDTLGPVLDVRHVDMPTSIFGQKLREDWLPWHAGDITRIRVLMQYGGIFLDNDSYIIRSLDVFRKFEMTIGITDRDYLGTQVLIAHKDARFLKLWLESYKIYHPEDWYMNAGEKPMREILAYRPELVHTVKNLLGVHGLAEKLYSWDSWKNWRKYYSIHLVIRYRKYSVSWRHYLMWPYIDETNICQYKKPFGEMAREVYSDFC</sequence>
<dbReference type="EMBL" id="BLKM01000799">
    <property type="protein sequence ID" value="GFG38645.1"/>
    <property type="molecule type" value="Genomic_DNA"/>
</dbReference>
<accession>A0A6L2Q777</accession>
<dbReference type="InterPro" id="IPR029044">
    <property type="entry name" value="Nucleotide-diphossugar_trans"/>
</dbReference>
<reference evidence="3" key="1">
    <citation type="submission" date="2020-01" db="EMBL/GenBank/DDBJ databases">
        <title>Draft genome sequence of the Termite Coptotermes fromosanus.</title>
        <authorList>
            <person name="Itakura S."/>
            <person name="Yosikawa Y."/>
            <person name="Umezawa K."/>
        </authorList>
    </citation>
    <scope>NUCLEOTIDE SEQUENCE [LARGE SCALE GENOMIC DNA]</scope>
</reference>
<keyword evidence="1" id="KW-1133">Transmembrane helix</keyword>
<dbReference type="AlphaFoldDB" id="A0A6L2Q777"/>
<evidence type="ECO:0000313" key="3">
    <source>
        <dbReference type="Proteomes" id="UP000502823"/>
    </source>
</evidence>
<feature type="transmembrane region" description="Helical" evidence="1">
    <location>
        <begin position="75"/>
        <end position="98"/>
    </location>
</feature>
<dbReference type="OrthoDB" id="409543at2759"/>
<proteinExistence type="predicted"/>
<evidence type="ECO:0000256" key="1">
    <source>
        <dbReference type="SAM" id="Phobius"/>
    </source>
</evidence>
<dbReference type="Pfam" id="PF04488">
    <property type="entry name" value="Gly_transf_sug"/>
    <property type="match status" value="1"/>
</dbReference>
<dbReference type="SUPFAM" id="SSF53448">
    <property type="entry name" value="Nucleotide-diphospho-sugar transferases"/>
    <property type="match status" value="1"/>
</dbReference>
<protein>
    <recommendedName>
        <fullName evidence="4">Alpha-1,4-N-acetylglucosaminyltransferase</fullName>
    </recommendedName>
</protein>
<evidence type="ECO:0008006" key="4">
    <source>
        <dbReference type="Google" id="ProtNLM"/>
    </source>
</evidence>
<feature type="transmembrane region" description="Helical" evidence="1">
    <location>
        <begin position="12"/>
        <end position="32"/>
    </location>
</feature>